<feature type="compositionally biased region" description="Low complexity" evidence="6">
    <location>
        <begin position="354"/>
        <end position="374"/>
    </location>
</feature>
<dbReference type="PANTHER" id="PTHR31018:SF3">
    <property type="entry name" value="RECEPTOR PROTEIN-TYROSINE KINASE"/>
    <property type="match status" value="1"/>
</dbReference>
<reference evidence="9" key="2">
    <citation type="journal article" date="2018" name="Nat. Commun.">
        <title>Extreme sensitivity to ultraviolet light in the fungal pathogen causing white-nose syndrome of bats.</title>
        <authorList>
            <person name="Palmer J.M."/>
            <person name="Drees K.P."/>
            <person name="Foster J.T."/>
            <person name="Lindner D.L."/>
        </authorList>
    </citation>
    <scope>NUCLEOTIDE SEQUENCE [LARGE SCALE GENOMIC DNA]</scope>
    <source>
        <strain evidence="9">UAMH 10579</strain>
    </source>
</reference>
<feature type="chain" id="PRO_5015199569" description="3-prime end of ExtraCellular Mutant protein" evidence="7">
    <location>
        <begin position="19"/>
        <end position="400"/>
    </location>
</feature>
<name>A0A1B8G8U6_9PEZI</name>
<dbReference type="GO" id="GO:0009986">
    <property type="term" value="C:cell surface"/>
    <property type="evidence" value="ECO:0007669"/>
    <property type="project" value="TreeGrafter"/>
</dbReference>
<keyword evidence="5" id="KW-0325">Glycoprotein</keyword>
<protein>
    <recommendedName>
        <fullName evidence="10">3-prime end of ExtraCellular Mutant protein</fullName>
    </recommendedName>
</protein>
<dbReference type="EMBL" id="KV460270">
    <property type="protein sequence ID" value="OBT92259.2"/>
    <property type="molecule type" value="Genomic_DNA"/>
</dbReference>
<keyword evidence="9" id="KW-1185">Reference proteome</keyword>
<keyword evidence="4 7" id="KW-0732">Signal</keyword>
<keyword evidence="2" id="KW-0134">Cell wall</keyword>
<dbReference type="GeneID" id="28842901"/>
<dbReference type="GO" id="GO:0009277">
    <property type="term" value="C:fungal-type cell wall"/>
    <property type="evidence" value="ECO:0007669"/>
    <property type="project" value="TreeGrafter"/>
</dbReference>
<dbReference type="Pfam" id="PF12454">
    <property type="entry name" value="Ecm33"/>
    <property type="match status" value="1"/>
</dbReference>
<evidence type="ECO:0000256" key="5">
    <source>
        <dbReference type="ARBA" id="ARBA00023180"/>
    </source>
</evidence>
<proteinExistence type="predicted"/>
<dbReference type="AlphaFoldDB" id="A0A1B8G8U6"/>
<evidence type="ECO:0000313" key="8">
    <source>
        <dbReference type="EMBL" id="OBT92259.2"/>
    </source>
</evidence>
<dbReference type="STRING" id="342668.A0A1B8G8U6"/>
<dbReference type="Gene3D" id="3.80.20.20">
    <property type="entry name" value="Receptor L-domain"/>
    <property type="match status" value="1"/>
</dbReference>
<dbReference type="SUPFAM" id="SSF52058">
    <property type="entry name" value="L domain-like"/>
    <property type="match status" value="2"/>
</dbReference>
<dbReference type="GO" id="GO:0031505">
    <property type="term" value="P:fungal-type cell wall organization"/>
    <property type="evidence" value="ECO:0007669"/>
    <property type="project" value="TreeGrafter"/>
</dbReference>
<evidence type="ECO:0000256" key="2">
    <source>
        <dbReference type="ARBA" id="ARBA00022512"/>
    </source>
</evidence>
<dbReference type="InterPro" id="IPR051648">
    <property type="entry name" value="CWI-Assembly_Regulator"/>
</dbReference>
<evidence type="ECO:0000256" key="6">
    <source>
        <dbReference type="SAM" id="MobiDB-lite"/>
    </source>
</evidence>
<dbReference type="RefSeq" id="XP_018125992.2">
    <property type="nucleotide sequence ID" value="XM_018278928.2"/>
</dbReference>
<evidence type="ECO:0000256" key="7">
    <source>
        <dbReference type="SAM" id="SignalP"/>
    </source>
</evidence>
<evidence type="ECO:0000256" key="3">
    <source>
        <dbReference type="ARBA" id="ARBA00022525"/>
    </source>
</evidence>
<keyword evidence="3" id="KW-0964">Secreted</keyword>
<evidence type="ECO:0000313" key="9">
    <source>
        <dbReference type="Proteomes" id="UP000091956"/>
    </source>
</evidence>
<dbReference type="PANTHER" id="PTHR31018">
    <property type="entry name" value="SPORULATION-SPECIFIC PROTEIN-RELATED"/>
    <property type="match status" value="1"/>
</dbReference>
<reference evidence="8 9" key="1">
    <citation type="submission" date="2016-03" db="EMBL/GenBank/DDBJ databases">
        <title>Comparative genomics of Pseudogymnoascus destructans, the fungus causing white-nose syndrome of bats.</title>
        <authorList>
            <person name="Palmer J.M."/>
            <person name="Drees K.P."/>
            <person name="Foster J.T."/>
            <person name="Lindner D.L."/>
        </authorList>
    </citation>
    <scope>NUCLEOTIDE SEQUENCE [LARGE SCALE GENOMIC DNA]</scope>
    <source>
        <strain evidence="8 9">UAMH 10579</strain>
    </source>
</reference>
<evidence type="ECO:0000256" key="1">
    <source>
        <dbReference type="ARBA" id="ARBA00004191"/>
    </source>
</evidence>
<evidence type="ECO:0000256" key="4">
    <source>
        <dbReference type="ARBA" id="ARBA00022729"/>
    </source>
</evidence>
<feature type="signal peptide" evidence="7">
    <location>
        <begin position="1"/>
        <end position="18"/>
    </location>
</feature>
<accession>A0A1B8G8U6</accession>
<gene>
    <name evidence="8" type="ORF">VE01_09515</name>
</gene>
<dbReference type="InterPro" id="IPR036941">
    <property type="entry name" value="Rcpt_L-dom_sf"/>
</dbReference>
<comment type="subcellular location">
    <subcellularLocation>
        <location evidence="1">Secreted</location>
        <location evidence="1">Cell wall</location>
    </subcellularLocation>
</comment>
<feature type="region of interest" description="Disordered" evidence="6">
    <location>
        <begin position="353"/>
        <end position="374"/>
    </location>
</feature>
<sequence length="400" mass="41068">MLVNYLVPALAVLGMATAAPTNPACKQTTVIISSQSDADALAGCTTFTGNIQISKDVPSGGIALNGIQQLNGDLIANQAVKLTALSATSLGSISGTIKFTSLTTMSSLEFPSLSQVGAISWTTLNALQALTFTTGVTKAKSVFITDTALTSLDGINLATVDSFEITNNAYLRKIETQVGNISQALIINNNGPNLELTFPNLIWAFNMTVRNVSSLSIPSLKVVNSTFGVYGSYMESVMAPNLTKVGGDVAFVADSSLTNISMPLLQTIGGGLLIANNSKLLDITGFPALKSAAGAISISGNFTKAAFPALADVQGTFNAQTSANFSCNDFNKLHDAQVVKGDVFCQAQSDNVQTTLSGSTSGQTDSGSGSSDSTKDAAGSLKVSSVFVVGMAVLGGLLAL</sequence>
<dbReference type="GO" id="GO:0005886">
    <property type="term" value="C:plasma membrane"/>
    <property type="evidence" value="ECO:0007669"/>
    <property type="project" value="TreeGrafter"/>
</dbReference>
<organism evidence="8 9">
    <name type="scientific">Pseudogymnoascus verrucosus</name>
    <dbReference type="NCBI Taxonomy" id="342668"/>
    <lineage>
        <taxon>Eukaryota</taxon>
        <taxon>Fungi</taxon>
        <taxon>Dikarya</taxon>
        <taxon>Ascomycota</taxon>
        <taxon>Pezizomycotina</taxon>
        <taxon>Leotiomycetes</taxon>
        <taxon>Thelebolales</taxon>
        <taxon>Thelebolaceae</taxon>
        <taxon>Pseudogymnoascus</taxon>
    </lineage>
</organism>
<evidence type="ECO:0008006" key="10">
    <source>
        <dbReference type="Google" id="ProtNLM"/>
    </source>
</evidence>
<dbReference type="Proteomes" id="UP000091956">
    <property type="component" value="Unassembled WGS sequence"/>
</dbReference>